<gene>
    <name evidence="1" type="ORF">RRG08_002862</name>
</gene>
<keyword evidence="2" id="KW-1185">Reference proteome</keyword>
<protein>
    <submittedName>
        <fullName evidence="1">Uncharacterized protein</fullName>
    </submittedName>
</protein>
<reference evidence="1" key="1">
    <citation type="journal article" date="2023" name="G3 (Bethesda)">
        <title>A reference genome for the long-term kleptoplast-retaining sea slug Elysia crispata morphotype clarki.</title>
        <authorList>
            <person name="Eastman K.E."/>
            <person name="Pendleton A.L."/>
            <person name="Shaikh M.A."/>
            <person name="Suttiyut T."/>
            <person name="Ogas R."/>
            <person name="Tomko P."/>
            <person name="Gavelis G."/>
            <person name="Widhalm J.R."/>
            <person name="Wisecaver J.H."/>
        </authorList>
    </citation>
    <scope>NUCLEOTIDE SEQUENCE</scope>
    <source>
        <strain evidence="1">ECLA1</strain>
    </source>
</reference>
<accession>A0AAE0XU74</accession>
<sequence length="111" mass="12898">MVIYQFTPPYPTHKPKKNSDHLISAGLRWERRFCDIFLDKRCIDHLIDLYSFHSLALSQHSPTMSATENSTDKLEQRIFRRGCSDGLLGLVEIGEKQRRKAHVSIARKWGT</sequence>
<evidence type="ECO:0000313" key="2">
    <source>
        <dbReference type="Proteomes" id="UP001283361"/>
    </source>
</evidence>
<dbReference type="EMBL" id="JAWDGP010007584">
    <property type="protein sequence ID" value="KAK3712533.1"/>
    <property type="molecule type" value="Genomic_DNA"/>
</dbReference>
<dbReference type="AlphaFoldDB" id="A0AAE0XU74"/>
<dbReference type="Proteomes" id="UP001283361">
    <property type="component" value="Unassembled WGS sequence"/>
</dbReference>
<comment type="caution">
    <text evidence="1">The sequence shown here is derived from an EMBL/GenBank/DDBJ whole genome shotgun (WGS) entry which is preliminary data.</text>
</comment>
<proteinExistence type="predicted"/>
<evidence type="ECO:0000313" key="1">
    <source>
        <dbReference type="EMBL" id="KAK3712533.1"/>
    </source>
</evidence>
<organism evidence="1 2">
    <name type="scientific">Elysia crispata</name>
    <name type="common">lettuce slug</name>
    <dbReference type="NCBI Taxonomy" id="231223"/>
    <lineage>
        <taxon>Eukaryota</taxon>
        <taxon>Metazoa</taxon>
        <taxon>Spiralia</taxon>
        <taxon>Lophotrochozoa</taxon>
        <taxon>Mollusca</taxon>
        <taxon>Gastropoda</taxon>
        <taxon>Heterobranchia</taxon>
        <taxon>Euthyneura</taxon>
        <taxon>Panpulmonata</taxon>
        <taxon>Sacoglossa</taxon>
        <taxon>Placobranchoidea</taxon>
        <taxon>Plakobranchidae</taxon>
        <taxon>Elysia</taxon>
    </lineage>
</organism>
<name>A0AAE0XU74_9GAST</name>